<evidence type="ECO:0000256" key="1">
    <source>
        <dbReference type="SAM" id="MobiDB-lite"/>
    </source>
</evidence>
<evidence type="ECO:0000313" key="3">
    <source>
        <dbReference type="Proteomes" id="UP000245942"/>
    </source>
</evidence>
<gene>
    <name evidence="2" type="ORF">BCV69DRAFT_27720</name>
</gene>
<dbReference type="AlphaFoldDB" id="A0A316U2V6"/>
<reference evidence="2 3" key="1">
    <citation type="journal article" date="2018" name="Mol. Biol. Evol.">
        <title>Broad Genomic Sampling Reveals a Smut Pathogenic Ancestry of the Fungal Clade Ustilaginomycotina.</title>
        <authorList>
            <person name="Kijpornyongpan T."/>
            <person name="Mondo S.J."/>
            <person name="Barry K."/>
            <person name="Sandor L."/>
            <person name="Lee J."/>
            <person name="Lipzen A."/>
            <person name="Pangilinan J."/>
            <person name="LaButti K."/>
            <person name="Hainaut M."/>
            <person name="Henrissat B."/>
            <person name="Grigoriev I.V."/>
            <person name="Spatafora J.W."/>
            <person name="Aime M.C."/>
        </authorList>
    </citation>
    <scope>NUCLEOTIDE SEQUENCE [LARGE SCALE GENOMIC DNA]</scope>
    <source>
        <strain evidence="2 3">MCA 4718</strain>
    </source>
</reference>
<feature type="region of interest" description="Disordered" evidence="1">
    <location>
        <begin position="25"/>
        <end position="45"/>
    </location>
</feature>
<dbReference type="Proteomes" id="UP000245942">
    <property type="component" value="Unassembled WGS sequence"/>
</dbReference>
<protein>
    <submittedName>
        <fullName evidence="2">Uncharacterized protein</fullName>
    </submittedName>
</protein>
<dbReference type="GeneID" id="37012875"/>
<proteinExistence type="predicted"/>
<dbReference type="RefSeq" id="XP_025346816.1">
    <property type="nucleotide sequence ID" value="XM_025491141.1"/>
</dbReference>
<keyword evidence="3" id="KW-1185">Reference proteome</keyword>
<evidence type="ECO:0000313" key="2">
    <source>
        <dbReference type="EMBL" id="PWN19656.1"/>
    </source>
</evidence>
<dbReference type="EMBL" id="KZ819330">
    <property type="protein sequence ID" value="PWN19656.1"/>
    <property type="molecule type" value="Genomic_DNA"/>
</dbReference>
<accession>A0A316U2V6</accession>
<organism evidence="2 3">
    <name type="scientific">Pseudomicrostroma glucosiphilum</name>
    <dbReference type="NCBI Taxonomy" id="1684307"/>
    <lineage>
        <taxon>Eukaryota</taxon>
        <taxon>Fungi</taxon>
        <taxon>Dikarya</taxon>
        <taxon>Basidiomycota</taxon>
        <taxon>Ustilaginomycotina</taxon>
        <taxon>Exobasidiomycetes</taxon>
        <taxon>Microstromatales</taxon>
        <taxon>Microstromatales incertae sedis</taxon>
        <taxon>Pseudomicrostroma</taxon>
    </lineage>
</organism>
<name>A0A316U2V6_9BASI</name>
<sequence length="90" mass="9639">MPFIHQTQSAANRFSHADTDPVPPCPLTCSSPSQPSSSPPPRSLPLPSSCKLSIISAFGVRGCLDYRVRSLLPFVRAAARGVFALVFTLL</sequence>
<feature type="compositionally biased region" description="Low complexity" evidence="1">
    <location>
        <begin position="27"/>
        <end position="36"/>
    </location>
</feature>